<dbReference type="Proteomes" id="UP000470213">
    <property type="component" value="Unassembled WGS sequence"/>
</dbReference>
<name>A0A7X5LK64_9ALTE</name>
<dbReference type="AlphaFoldDB" id="A0A7X5LK64"/>
<dbReference type="InterPro" id="IPR051311">
    <property type="entry name" value="DedA_domain"/>
</dbReference>
<evidence type="ECO:0000313" key="4">
    <source>
        <dbReference type="Proteomes" id="UP000470213"/>
    </source>
</evidence>
<evidence type="ECO:0000256" key="1">
    <source>
        <dbReference type="SAM" id="Phobius"/>
    </source>
</evidence>
<keyword evidence="4" id="KW-1185">Reference proteome</keyword>
<protein>
    <submittedName>
        <fullName evidence="3">DedA family protein</fullName>
    </submittedName>
</protein>
<feature type="transmembrane region" description="Helical" evidence="1">
    <location>
        <begin position="57"/>
        <end position="80"/>
    </location>
</feature>
<dbReference type="RefSeq" id="WP_163084419.1">
    <property type="nucleotide sequence ID" value="NZ_JAAAWN010000006.1"/>
</dbReference>
<accession>A0A7X5LK64</accession>
<keyword evidence="1" id="KW-1133">Transmembrane helix</keyword>
<dbReference type="GO" id="GO:0005886">
    <property type="term" value="C:plasma membrane"/>
    <property type="evidence" value="ECO:0007669"/>
    <property type="project" value="TreeGrafter"/>
</dbReference>
<dbReference type="EMBL" id="JAAAWN010000006">
    <property type="protein sequence ID" value="NDV90834.1"/>
    <property type="molecule type" value="Genomic_DNA"/>
</dbReference>
<keyword evidence="1" id="KW-0472">Membrane</keyword>
<proteinExistence type="predicted"/>
<gene>
    <name evidence="3" type="ORF">GTH32_06420</name>
</gene>
<feature type="transmembrane region" description="Helical" evidence="1">
    <location>
        <begin position="172"/>
        <end position="191"/>
    </location>
</feature>
<organism evidence="3 4">
    <name type="scientific">Alteromonas profundi</name>
    <dbReference type="NCBI Taxonomy" id="2696062"/>
    <lineage>
        <taxon>Bacteria</taxon>
        <taxon>Pseudomonadati</taxon>
        <taxon>Pseudomonadota</taxon>
        <taxon>Gammaproteobacteria</taxon>
        <taxon>Alteromonadales</taxon>
        <taxon>Alteromonadaceae</taxon>
        <taxon>Alteromonas/Salinimonas group</taxon>
        <taxon>Alteromonas</taxon>
    </lineage>
</organism>
<feature type="domain" description="VTT" evidence="2">
    <location>
        <begin position="54"/>
        <end position="159"/>
    </location>
</feature>
<evidence type="ECO:0000259" key="2">
    <source>
        <dbReference type="Pfam" id="PF09335"/>
    </source>
</evidence>
<dbReference type="Pfam" id="PF09335">
    <property type="entry name" value="VTT_dom"/>
    <property type="match status" value="1"/>
</dbReference>
<feature type="transmembrane region" description="Helical" evidence="1">
    <location>
        <begin position="136"/>
        <end position="160"/>
    </location>
</feature>
<keyword evidence="1" id="KW-0812">Transmembrane</keyword>
<dbReference type="InterPro" id="IPR032816">
    <property type="entry name" value="VTT_dom"/>
</dbReference>
<sequence>MALGKKLKRKTRQLVDSKHMLTGMTLASFLESTIVPVPLEAVMVPLMQARRDCLWRIALVATLGCILGAVFGYALGYYLFDLIGEWVIDTFFSEQQFDNVKQQMQNQGFWFVMTLGIAPIPFQVAMLAAGATQYSLGLFLLATAIARAIRYFGLAIVVYYTGERAEQLIKRYKMRAILALSLLVVLIWWGANQFSG</sequence>
<feature type="transmembrane region" description="Helical" evidence="1">
    <location>
        <begin position="20"/>
        <end position="37"/>
    </location>
</feature>
<evidence type="ECO:0000313" key="3">
    <source>
        <dbReference type="EMBL" id="NDV90834.1"/>
    </source>
</evidence>
<comment type="caution">
    <text evidence="3">The sequence shown here is derived from an EMBL/GenBank/DDBJ whole genome shotgun (WGS) entry which is preliminary data.</text>
</comment>
<feature type="transmembrane region" description="Helical" evidence="1">
    <location>
        <begin position="109"/>
        <end position="130"/>
    </location>
</feature>
<dbReference type="PANTHER" id="PTHR42709">
    <property type="entry name" value="ALKALINE PHOSPHATASE LIKE PROTEIN"/>
    <property type="match status" value="1"/>
</dbReference>
<reference evidence="3 4" key="1">
    <citation type="submission" date="2020-01" db="EMBL/GenBank/DDBJ databases">
        <authorList>
            <person name="Chen J."/>
            <person name="Zhu S."/>
            <person name="Yang J."/>
        </authorList>
    </citation>
    <scope>NUCLEOTIDE SEQUENCE [LARGE SCALE GENOMIC DNA]</scope>
    <source>
        <strain evidence="3 4">345S023</strain>
    </source>
</reference>
<dbReference type="PANTHER" id="PTHR42709:SF11">
    <property type="entry name" value="DEDA FAMILY PROTEIN"/>
    <property type="match status" value="1"/>
</dbReference>